<dbReference type="SUPFAM" id="SSF81593">
    <property type="entry name" value="Nucleotidyltransferase substrate binding subunit/domain"/>
    <property type="match status" value="1"/>
</dbReference>
<feature type="domain" description="HEPN" evidence="1">
    <location>
        <begin position="10"/>
        <end position="72"/>
    </location>
</feature>
<reference evidence="2 3" key="1">
    <citation type="submission" date="2017-03" db="EMBL/GenBank/DDBJ databases">
        <title>Complete genome sequence of Candidatus 'Thiodictyon syntrophicum' sp. nov. strain Cad16T, a photolithoautotroph purple sulfur bacterium isolated from an alpine meromictic lake.</title>
        <authorList>
            <person name="Luedin S.M."/>
            <person name="Pothier J.F."/>
            <person name="Danza F."/>
            <person name="Storelli N."/>
            <person name="Wittwer M."/>
            <person name="Tonolla M."/>
        </authorList>
    </citation>
    <scope>NUCLEOTIDE SEQUENCE [LARGE SCALE GENOMIC DNA]</scope>
    <source>
        <strain evidence="2 3">Cad16T</strain>
    </source>
</reference>
<organism evidence="2 3">
    <name type="scientific">Candidatus Thiodictyon syntrophicum</name>
    <dbReference type="NCBI Taxonomy" id="1166950"/>
    <lineage>
        <taxon>Bacteria</taxon>
        <taxon>Pseudomonadati</taxon>
        <taxon>Pseudomonadota</taxon>
        <taxon>Gammaproteobacteria</taxon>
        <taxon>Chromatiales</taxon>
        <taxon>Chromatiaceae</taxon>
        <taxon>Thiodictyon</taxon>
    </lineage>
</organism>
<dbReference type="EMBL" id="CP020370">
    <property type="protein sequence ID" value="AUB83707.1"/>
    <property type="molecule type" value="Genomic_DNA"/>
</dbReference>
<dbReference type="AlphaFoldDB" id="A0A2K8UE01"/>
<evidence type="ECO:0000313" key="3">
    <source>
        <dbReference type="Proteomes" id="UP000232638"/>
    </source>
</evidence>
<accession>A0A2K8UE01</accession>
<evidence type="ECO:0000259" key="1">
    <source>
        <dbReference type="Pfam" id="PF05168"/>
    </source>
</evidence>
<evidence type="ECO:0000313" key="2">
    <source>
        <dbReference type="EMBL" id="AUB83707.1"/>
    </source>
</evidence>
<sequence length="94" mass="10473">MRRPDDPEVNDWLTKVAEDYRVAQLLAESAERLDDAICFHCQQAAEKLLKALLVAAGARPPRTHEAITIFWLSRKPIGRLTIRGVALRAAPRGG</sequence>
<dbReference type="Pfam" id="PF05168">
    <property type="entry name" value="HEPN"/>
    <property type="match status" value="1"/>
</dbReference>
<dbReference type="Proteomes" id="UP000232638">
    <property type="component" value="Chromosome"/>
</dbReference>
<keyword evidence="3" id="KW-1185">Reference proteome</keyword>
<gene>
    <name evidence="2" type="ORF">THSYN_23955</name>
</gene>
<proteinExistence type="predicted"/>
<dbReference type="KEGG" id="tsy:THSYN_23955"/>
<dbReference type="RefSeq" id="WP_100921387.1">
    <property type="nucleotide sequence ID" value="NZ_CP020370.1"/>
</dbReference>
<protein>
    <recommendedName>
        <fullName evidence="1">HEPN domain-containing protein</fullName>
    </recommendedName>
</protein>
<dbReference type="InterPro" id="IPR007842">
    <property type="entry name" value="HEPN_dom"/>
</dbReference>
<dbReference type="Gene3D" id="1.20.120.330">
    <property type="entry name" value="Nucleotidyltransferases domain 2"/>
    <property type="match status" value="1"/>
</dbReference>
<name>A0A2K8UE01_9GAMM</name>